<keyword evidence="2" id="KW-1185">Reference proteome</keyword>
<accession>A0A1G9CBU7</accession>
<evidence type="ECO:0000313" key="2">
    <source>
        <dbReference type="Proteomes" id="UP000199053"/>
    </source>
</evidence>
<dbReference type="EMBL" id="FNGA01000001">
    <property type="protein sequence ID" value="SDK49117.1"/>
    <property type="molecule type" value="Genomic_DNA"/>
</dbReference>
<reference evidence="2" key="1">
    <citation type="submission" date="2016-10" db="EMBL/GenBank/DDBJ databases">
        <authorList>
            <person name="Varghese N."/>
            <person name="Submissions S."/>
        </authorList>
    </citation>
    <scope>NUCLEOTIDE SEQUENCE [LARGE SCALE GENOMIC DNA]</scope>
    <source>
        <strain evidence="2">DSM 16995</strain>
    </source>
</reference>
<gene>
    <name evidence="1" type="ORF">SAMN05660337_0621</name>
</gene>
<organism evidence="1 2">
    <name type="scientific">Maridesulfovibrio ferrireducens</name>
    <dbReference type="NCBI Taxonomy" id="246191"/>
    <lineage>
        <taxon>Bacteria</taxon>
        <taxon>Pseudomonadati</taxon>
        <taxon>Thermodesulfobacteriota</taxon>
        <taxon>Desulfovibrionia</taxon>
        <taxon>Desulfovibrionales</taxon>
        <taxon>Desulfovibrionaceae</taxon>
        <taxon>Maridesulfovibrio</taxon>
    </lineage>
</organism>
<dbReference type="Proteomes" id="UP000199053">
    <property type="component" value="Unassembled WGS sequence"/>
</dbReference>
<name>A0A1G9CBU7_9BACT</name>
<dbReference type="RefSeq" id="WP_092158101.1">
    <property type="nucleotide sequence ID" value="NZ_FNGA01000001.1"/>
</dbReference>
<dbReference type="OrthoDB" id="5458729at2"/>
<evidence type="ECO:0000313" key="1">
    <source>
        <dbReference type="EMBL" id="SDK49117.1"/>
    </source>
</evidence>
<sequence>MKGQRRKALKVSKATTEGGKAAVEALDKGADAAGEAVGKTVDEFKTNDKLQDATLTALGAGVLPIALASGIAAGPAVSSAAVAIANKVAMTPGAKEVIDFAKGANPISGTAPNPKSIFEGAGVIVSDLFQRYSK</sequence>
<proteinExistence type="predicted"/>
<protein>
    <submittedName>
        <fullName evidence="1">Uncharacterized protein</fullName>
    </submittedName>
</protein>
<dbReference type="AlphaFoldDB" id="A0A1G9CBU7"/>